<comment type="subcellular location">
    <subcellularLocation>
        <location evidence="1">Membrane</location>
        <topology evidence="1">Multi-pass membrane protein</topology>
    </subcellularLocation>
</comment>
<dbReference type="GO" id="GO:0005524">
    <property type="term" value="F:ATP binding"/>
    <property type="evidence" value="ECO:0007669"/>
    <property type="project" value="UniProtKB-KW"/>
</dbReference>
<dbReference type="Proteomes" id="UP000554520">
    <property type="component" value="Unassembled WGS sequence"/>
</dbReference>
<dbReference type="GO" id="GO:0140359">
    <property type="term" value="F:ABC-type transporter activity"/>
    <property type="evidence" value="ECO:0007669"/>
    <property type="project" value="InterPro"/>
</dbReference>
<feature type="transmembrane region" description="Helical" evidence="8">
    <location>
        <begin position="797"/>
        <end position="821"/>
    </location>
</feature>
<gene>
    <name evidence="11" type="ORF">FHS21_003280</name>
</gene>
<protein>
    <submittedName>
        <fullName evidence="11">Ribosome-dependent ATPase</fullName>
    </submittedName>
</protein>
<dbReference type="PROSITE" id="PS00211">
    <property type="entry name" value="ABC_TRANSPORTER_1"/>
    <property type="match status" value="1"/>
</dbReference>
<dbReference type="Gene3D" id="3.40.1710.10">
    <property type="entry name" value="abc type-2 transporter like domain"/>
    <property type="match status" value="1"/>
</dbReference>
<keyword evidence="3 8" id="KW-0812">Transmembrane</keyword>
<keyword evidence="4" id="KW-0547">Nucleotide-binding</keyword>
<dbReference type="InterPro" id="IPR017871">
    <property type="entry name" value="ABC_transporter-like_CS"/>
</dbReference>
<dbReference type="GO" id="GO:0016020">
    <property type="term" value="C:membrane"/>
    <property type="evidence" value="ECO:0007669"/>
    <property type="project" value="UniProtKB-SubCell"/>
</dbReference>
<evidence type="ECO:0000256" key="3">
    <source>
        <dbReference type="ARBA" id="ARBA00022692"/>
    </source>
</evidence>
<feature type="domain" description="ABC transporter" evidence="9">
    <location>
        <begin position="17"/>
        <end position="252"/>
    </location>
</feature>
<feature type="transmembrane region" description="Helical" evidence="8">
    <location>
        <begin position="720"/>
        <end position="743"/>
    </location>
</feature>
<name>A0A839UA94_9HYPH</name>
<dbReference type="Pfam" id="PF12698">
    <property type="entry name" value="ABC2_membrane_3"/>
    <property type="match status" value="1"/>
</dbReference>
<dbReference type="PROSITE" id="PS50893">
    <property type="entry name" value="ABC_TRANSPORTER_2"/>
    <property type="match status" value="2"/>
</dbReference>
<dbReference type="NCBIfam" id="NF033858">
    <property type="entry name" value="ABC2_perm_RbbA"/>
    <property type="match status" value="1"/>
</dbReference>
<evidence type="ECO:0000313" key="12">
    <source>
        <dbReference type="Proteomes" id="UP000554520"/>
    </source>
</evidence>
<dbReference type="GO" id="GO:0016887">
    <property type="term" value="F:ATP hydrolysis activity"/>
    <property type="evidence" value="ECO:0007669"/>
    <property type="project" value="InterPro"/>
</dbReference>
<evidence type="ECO:0000259" key="9">
    <source>
        <dbReference type="PROSITE" id="PS50893"/>
    </source>
</evidence>
<dbReference type="PANTHER" id="PTHR43038">
    <property type="entry name" value="ATP-BINDING CASSETTE, SUB-FAMILY H, MEMBER 1"/>
    <property type="match status" value="1"/>
</dbReference>
<feature type="transmembrane region" description="Helical" evidence="8">
    <location>
        <begin position="828"/>
        <end position="852"/>
    </location>
</feature>
<dbReference type="EMBL" id="JACHXN010000009">
    <property type="protein sequence ID" value="MBB3146864.1"/>
    <property type="molecule type" value="Genomic_DNA"/>
</dbReference>
<dbReference type="InterPro" id="IPR047651">
    <property type="entry name" value="ABC2_perm_RbbA"/>
</dbReference>
<dbReference type="AlphaFoldDB" id="A0A839UA94"/>
<proteinExistence type="inferred from homology"/>
<comment type="similarity">
    <text evidence="2">Belongs to the ABC transporter superfamily.</text>
</comment>
<organism evidence="11 12">
    <name type="scientific">Phyllobacterium trifolii</name>
    <dbReference type="NCBI Taxonomy" id="300193"/>
    <lineage>
        <taxon>Bacteria</taxon>
        <taxon>Pseudomonadati</taxon>
        <taxon>Pseudomonadota</taxon>
        <taxon>Alphaproteobacteria</taxon>
        <taxon>Hyphomicrobiales</taxon>
        <taxon>Phyllobacteriaceae</taxon>
        <taxon>Phyllobacterium</taxon>
    </lineage>
</organism>
<evidence type="ECO:0000256" key="5">
    <source>
        <dbReference type="ARBA" id="ARBA00022840"/>
    </source>
</evidence>
<evidence type="ECO:0000259" key="10">
    <source>
        <dbReference type="PROSITE" id="PS51012"/>
    </source>
</evidence>
<evidence type="ECO:0000313" key="11">
    <source>
        <dbReference type="EMBL" id="MBB3146864.1"/>
    </source>
</evidence>
<feature type="transmembrane region" description="Helical" evidence="8">
    <location>
        <begin position="770"/>
        <end position="791"/>
    </location>
</feature>
<keyword evidence="12" id="KW-1185">Reference proteome</keyword>
<comment type="caution">
    <text evidence="11">The sequence shown here is derived from an EMBL/GenBank/DDBJ whole genome shotgun (WGS) entry which is preliminary data.</text>
</comment>
<evidence type="ECO:0000256" key="7">
    <source>
        <dbReference type="ARBA" id="ARBA00023136"/>
    </source>
</evidence>
<feature type="domain" description="ABC transmembrane type-2" evidence="10">
    <location>
        <begin position="683"/>
        <end position="913"/>
    </location>
</feature>
<feature type="domain" description="ABC transporter" evidence="9">
    <location>
        <begin position="281"/>
        <end position="511"/>
    </location>
</feature>
<keyword evidence="5" id="KW-0067">ATP-binding</keyword>
<evidence type="ECO:0000256" key="8">
    <source>
        <dbReference type="SAM" id="Phobius"/>
    </source>
</evidence>
<dbReference type="PROSITE" id="PS51012">
    <property type="entry name" value="ABC_TM2"/>
    <property type="match status" value="1"/>
</dbReference>
<dbReference type="InterPro" id="IPR003439">
    <property type="entry name" value="ABC_transporter-like_ATP-bd"/>
</dbReference>
<evidence type="ECO:0000256" key="2">
    <source>
        <dbReference type="ARBA" id="ARBA00005417"/>
    </source>
</evidence>
<accession>A0A839UA94</accession>
<evidence type="ECO:0000256" key="1">
    <source>
        <dbReference type="ARBA" id="ARBA00004141"/>
    </source>
</evidence>
<reference evidence="11 12" key="1">
    <citation type="submission" date="2020-08" db="EMBL/GenBank/DDBJ databases">
        <title>Genomic Encyclopedia of Type Strains, Phase III (KMG-III): the genomes of soil and plant-associated and newly described type strains.</title>
        <authorList>
            <person name="Whitman W."/>
        </authorList>
    </citation>
    <scope>NUCLEOTIDE SEQUENCE [LARGE SCALE GENOMIC DNA]</scope>
    <source>
        <strain evidence="11 12">CECT 7015</strain>
    </source>
</reference>
<evidence type="ECO:0000256" key="6">
    <source>
        <dbReference type="ARBA" id="ARBA00022989"/>
    </source>
</evidence>
<dbReference type="Pfam" id="PF00005">
    <property type="entry name" value="ABC_tran"/>
    <property type="match status" value="2"/>
</dbReference>
<keyword evidence="7 8" id="KW-0472">Membrane</keyword>
<dbReference type="SMART" id="SM00382">
    <property type="entry name" value="AAA"/>
    <property type="match status" value="2"/>
</dbReference>
<dbReference type="InterPro" id="IPR027417">
    <property type="entry name" value="P-loop_NTPase"/>
</dbReference>
<dbReference type="InterPro" id="IPR013525">
    <property type="entry name" value="ABC2_TM"/>
</dbReference>
<sequence>MAKQSYSKAAKLMDAAIRFEGVVHRYGRTAALDGIDLAIPPGCMAGLIGPDGVGKSTLLGLAAGVTAIQQGEVTALAGDIADPSVRRTVCALVAYMPQGLGRNLYPTLSVAENLHFFGMLFGQSSAERKARIDELLEATGLSDFSGRPVGKLSGGMKQKLGICAALIHDPDLLILDEPTTGIDPLSRRQFWELIARMRRRRPAMSVVVATAYMEEAEQFDWIAAMHGGRVIATGSPAELIRSSGQQSLEGAFTALMPSAESERGQVVPPPQRVVSESKPAIEAHGLTRRFGSFTAVDHVSFSIAKGEIFGFLGSNGSGKTTTMKMLTGLLPASDGEVQLFGRPLDARDIETRKRVGYMSQSFSLYGELTVRQNLLLHGQLFAIPSERLEARIRETIDRFDLAAVADELPESLPLGIRQRLQLAVAVLHRPDILILDEPTSGVDPIARDRFWRLLIELSRADGVTIFLSTHFMNEAERCDRVSLMHDGRVLAIGSPAELKTKRGKSTLEEVFIDVLEGAGARRQADAEPMSVPASARSASRSVDARRMWAYSWRETLEIIRDPARLAFAFLGPVLLLLTFGYGISFDVEHLPFAVFDQDQSAQSRQLIESFQGSRYFTEQSAIASADEMERRLKEGELKIAIEVPSGFGKDLLRGMKPEVAVWLDGAMPFRAETARGYISGLALGYLNDAAMRKSGRDSPAYPFGIEERFRYNQAFRSVNAIVPSVIVLMLVLIPAIMTAIGIVKEKETGSISNFQSTPVRKLEFLLGKQLPYVGIAFASFLTLVMLARVVFDVPLKGSFAMLAAASLVYVVATTGFGLLVSSFVRSQVAAIFATAIIAMIPAVNFSGLLVPVSSLSGGGRLMGLSFPAAWYQPISVGVFAKGLGFAELWFNLAVLGAFGVAFIAAAAVTLRKQGA</sequence>
<dbReference type="SUPFAM" id="SSF52540">
    <property type="entry name" value="P-loop containing nucleoside triphosphate hydrolases"/>
    <property type="match status" value="2"/>
</dbReference>
<dbReference type="Gene3D" id="3.40.50.300">
    <property type="entry name" value="P-loop containing nucleotide triphosphate hydrolases"/>
    <property type="match status" value="2"/>
</dbReference>
<evidence type="ECO:0000256" key="4">
    <source>
        <dbReference type="ARBA" id="ARBA00022741"/>
    </source>
</evidence>
<dbReference type="InterPro" id="IPR047817">
    <property type="entry name" value="ABC2_TM_bact-type"/>
</dbReference>
<dbReference type="InterPro" id="IPR003593">
    <property type="entry name" value="AAA+_ATPase"/>
</dbReference>
<feature type="transmembrane region" description="Helical" evidence="8">
    <location>
        <begin position="888"/>
        <end position="910"/>
    </location>
</feature>
<dbReference type="PANTHER" id="PTHR43038:SF4">
    <property type="entry name" value="RIBOSOME-ASSOCIATED ATPASE"/>
    <property type="match status" value="1"/>
</dbReference>
<keyword evidence="6 8" id="KW-1133">Transmembrane helix</keyword>